<evidence type="ECO:0000313" key="2">
    <source>
        <dbReference type="Proteomes" id="UP001501442"/>
    </source>
</evidence>
<keyword evidence="2" id="KW-1185">Reference proteome</keyword>
<dbReference type="InterPro" id="IPR032710">
    <property type="entry name" value="NTF2-like_dom_sf"/>
</dbReference>
<gene>
    <name evidence="1" type="ORF">GCM10023196_053250</name>
</gene>
<name>A0ABP8UFG9_9ACTN</name>
<accession>A0ABP8UFG9</accession>
<evidence type="ECO:0000313" key="1">
    <source>
        <dbReference type="EMBL" id="GAA4629929.1"/>
    </source>
</evidence>
<comment type="caution">
    <text evidence="1">The sequence shown here is derived from an EMBL/GenBank/DDBJ whole genome shotgun (WGS) entry which is preliminary data.</text>
</comment>
<evidence type="ECO:0008006" key="3">
    <source>
        <dbReference type="Google" id="ProtNLM"/>
    </source>
</evidence>
<organism evidence="1 2">
    <name type="scientific">Actinoallomurus vinaceus</name>
    <dbReference type="NCBI Taxonomy" id="1080074"/>
    <lineage>
        <taxon>Bacteria</taxon>
        <taxon>Bacillati</taxon>
        <taxon>Actinomycetota</taxon>
        <taxon>Actinomycetes</taxon>
        <taxon>Streptosporangiales</taxon>
        <taxon>Thermomonosporaceae</taxon>
        <taxon>Actinoallomurus</taxon>
    </lineage>
</organism>
<proteinExistence type="predicted"/>
<dbReference type="Proteomes" id="UP001501442">
    <property type="component" value="Unassembled WGS sequence"/>
</dbReference>
<dbReference type="EMBL" id="BAABHK010000007">
    <property type="protein sequence ID" value="GAA4629929.1"/>
    <property type="molecule type" value="Genomic_DNA"/>
</dbReference>
<sequence>MVEMTASTTSTIDLEQIVGRYVAVWSEPDPESRRSAIADLWAPDGVEFIEGVQFRGYEELNARITEAYRQFVESGEYDVTSADDVTVHRDIVTFTVQLIPQGGGEAAWTARVFLILDEDGLIRQDYHLTVKPLAV</sequence>
<protein>
    <recommendedName>
        <fullName evidence="3">SnoaL-like domain-containing protein</fullName>
    </recommendedName>
</protein>
<dbReference type="Gene3D" id="3.10.450.50">
    <property type="match status" value="1"/>
</dbReference>
<reference evidence="2" key="1">
    <citation type="journal article" date="2019" name="Int. J. Syst. Evol. Microbiol.">
        <title>The Global Catalogue of Microorganisms (GCM) 10K type strain sequencing project: providing services to taxonomists for standard genome sequencing and annotation.</title>
        <authorList>
            <consortium name="The Broad Institute Genomics Platform"/>
            <consortium name="The Broad Institute Genome Sequencing Center for Infectious Disease"/>
            <person name="Wu L."/>
            <person name="Ma J."/>
        </authorList>
    </citation>
    <scope>NUCLEOTIDE SEQUENCE [LARGE SCALE GENOMIC DNA]</scope>
    <source>
        <strain evidence="2">JCM 17939</strain>
    </source>
</reference>
<dbReference type="SUPFAM" id="SSF54427">
    <property type="entry name" value="NTF2-like"/>
    <property type="match status" value="1"/>
</dbReference>